<protein>
    <submittedName>
        <fullName evidence="7">Uncharacterized protein</fullName>
    </submittedName>
</protein>
<name>A0A0B6XYN8_9EUPU</name>
<keyword evidence="3 6" id="KW-0812">Transmembrane</keyword>
<feature type="non-terminal residue" evidence="7">
    <location>
        <position position="1"/>
    </location>
</feature>
<feature type="transmembrane region" description="Helical" evidence="6">
    <location>
        <begin position="19"/>
        <end position="40"/>
    </location>
</feature>
<feature type="transmembrane region" description="Helical" evidence="6">
    <location>
        <begin position="60"/>
        <end position="82"/>
    </location>
</feature>
<evidence type="ECO:0000313" key="7">
    <source>
        <dbReference type="EMBL" id="CEK49197.1"/>
    </source>
</evidence>
<dbReference type="PROSITE" id="PS50267">
    <property type="entry name" value="NA_NEUROTRAN_SYMP_3"/>
    <property type="match status" value="1"/>
</dbReference>
<dbReference type="PANTHER" id="PTHR11616:SF241">
    <property type="entry name" value="SODIUM- AND CHLORIDE-DEPENDENT GLYCINE TRANSPORTER 2"/>
    <property type="match status" value="1"/>
</dbReference>
<keyword evidence="5 6" id="KW-0472">Membrane</keyword>
<proteinExistence type="predicted"/>
<dbReference type="Pfam" id="PF00209">
    <property type="entry name" value="SNF"/>
    <property type="match status" value="1"/>
</dbReference>
<keyword evidence="2" id="KW-0813">Transport</keyword>
<evidence type="ECO:0000256" key="6">
    <source>
        <dbReference type="SAM" id="Phobius"/>
    </source>
</evidence>
<organism evidence="7">
    <name type="scientific">Arion vulgaris</name>
    <dbReference type="NCBI Taxonomy" id="1028688"/>
    <lineage>
        <taxon>Eukaryota</taxon>
        <taxon>Metazoa</taxon>
        <taxon>Spiralia</taxon>
        <taxon>Lophotrochozoa</taxon>
        <taxon>Mollusca</taxon>
        <taxon>Gastropoda</taxon>
        <taxon>Heterobranchia</taxon>
        <taxon>Euthyneura</taxon>
        <taxon>Panpulmonata</taxon>
        <taxon>Eupulmonata</taxon>
        <taxon>Stylommatophora</taxon>
        <taxon>Helicina</taxon>
        <taxon>Arionoidea</taxon>
        <taxon>Arionidae</taxon>
        <taxon>Arion</taxon>
    </lineage>
</organism>
<sequence length="183" mass="20906">GCNRFLQDMMLMYGSKPRLWWKLCWMGLSPALLLFILVFACADYSPTTFGTYTFPAGGEALGWLMVLASLVWIPVCAIYKLVQEDEGKTFMEKLKFQIIPNKYWGPALVKHRRKVDYVKDFVLDPNGDKKRLTYVNQAFSNSSYSNTYCDDRGSMGTRDMSLTTISFDDDIMFTSSISLETSV</sequence>
<dbReference type="InterPro" id="IPR037272">
    <property type="entry name" value="SNS_sf"/>
</dbReference>
<reference evidence="7" key="1">
    <citation type="submission" date="2014-12" db="EMBL/GenBank/DDBJ databases">
        <title>Insight into the proteome of Arion vulgaris.</title>
        <authorList>
            <person name="Aradska J."/>
            <person name="Bulat T."/>
            <person name="Smidak R."/>
            <person name="Sarate P."/>
            <person name="Gangsoo J."/>
            <person name="Sialana F."/>
            <person name="Bilban M."/>
            <person name="Lubec G."/>
        </authorList>
    </citation>
    <scope>NUCLEOTIDE SEQUENCE</scope>
    <source>
        <tissue evidence="7">Skin</tissue>
    </source>
</reference>
<evidence type="ECO:0000256" key="4">
    <source>
        <dbReference type="ARBA" id="ARBA00022989"/>
    </source>
</evidence>
<evidence type="ECO:0000256" key="5">
    <source>
        <dbReference type="ARBA" id="ARBA00023136"/>
    </source>
</evidence>
<comment type="subcellular location">
    <subcellularLocation>
        <location evidence="1">Membrane</location>
        <topology evidence="1">Multi-pass membrane protein</topology>
    </subcellularLocation>
</comment>
<evidence type="ECO:0000256" key="1">
    <source>
        <dbReference type="ARBA" id="ARBA00004141"/>
    </source>
</evidence>
<dbReference type="SUPFAM" id="SSF161070">
    <property type="entry name" value="SNF-like"/>
    <property type="match status" value="1"/>
</dbReference>
<dbReference type="AlphaFoldDB" id="A0A0B6XYN8"/>
<dbReference type="GO" id="GO:0005283">
    <property type="term" value="F:amino acid:sodium symporter activity"/>
    <property type="evidence" value="ECO:0007669"/>
    <property type="project" value="TreeGrafter"/>
</dbReference>
<dbReference type="GO" id="GO:0089718">
    <property type="term" value="P:amino acid import across plasma membrane"/>
    <property type="evidence" value="ECO:0007669"/>
    <property type="project" value="TreeGrafter"/>
</dbReference>
<evidence type="ECO:0000256" key="3">
    <source>
        <dbReference type="ARBA" id="ARBA00022692"/>
    </source>
</evidence>
<dbReference type="InterPro" id="IPR000175">
    <property type="entry name" value="Na/ntran_symport"/>
</dbReference>
<dbReference type="EMBL" id="HACG01002332">
    <property type="protein sequence ID" value="CEK49197.1"/>
    <property type="molecule type" value="Transcribed_RNA"/>
</dbReference>
<accession>A0A0B6XYN8</accession>
<evidence type="ECO:0000256" key="2">
    <source>
        <dbReference type="ARBA" id="ARBA00022448"/>
    </source>
</evidence>
<dbReference type="PANTHER" id="PTHR11616">
    <property type="entry name" value="SODIUM/CHLORIDE DEPENDENT TRANSPORTER"/>
    <property type="match status" value="1"/>
</dbReference>
<keyword evidence="4 6" id="KW-1133">Transmembrane helix</keyword>
<dbReference type="GO" id="GO:0005886">
    <property type="term" value="C:plasma membrane"/>
    <property type="evidence" value="ECO:0007669"/>
    <property type="project" value="TreeGrafter"/>
</dbReference>
<gene>
    <name evidence="7" type="primary">ORF6792</name>
</gene>